<accession>A0ABN7SNR3</accession>
<feature type="chain" id="PRO_5045391412" evidence="1">
    <location>
        <begin position="17"/>
        <end position="566"/>
    </location>
</feature>
<gene>
    <name evidence="2" type="ORF">OKIOD_LOCUS10307</name>
</gene>
<protein>
    <submittedName>
        <fullName evidence="2">Oidioi.mRNA.OKI2018_I69.chr1.g1542.t1.cds</fullName>
    </submittedName>
</protein>
<proteinExistence type="predicted"/>
<evidence type="ECO:0000313" key="2">
    <source>
        <dbReference type="EMBL" id="CAG5104788.1"/>
    </source>
</evidence>
<reference evidence="2 3" key="1">
    <citation type="submission" date="2021-04" db="EMBL/GenBank/DDBJ databases">
        <authorList>
            <person name="Bliznina A."/>
        </authorList>
    </citation>
    <scope>NUCLEOTIDE SEQUENCE [LARGE SCALE GENOMIC DNA]</scope>
</reference>
<keyword evidence="1" id="KW-0732">Signal</keyword>
<evidence type="ECO:0000313" key="3">
    <source>
        <dbReference type="Proteomes" id="UP001158576"/>
    </source>
</evidence>
<keyword evidence="3" id="KW-1185">Reference proteome</keyword>
<dbReference type="SUPFAM" id="SSF117281">
    <property type="entry name" value="Kelch motif"/>
    <property type="match status" value="1"/>
</dbReference>
<dbReference type="Proteomes" id="UP001158576">
    <property type="component" value="Chromosome 1"/>
</dbReference>
<sequence length="566" mass="63754">MKLLTSLSSLLASANAWDKGSCDDTTPGSSSMICKNSSKFDWIGRGEQIRYREMINSEYSLSAQVVARKWNLPYLNKEDGYVGMLRFDRTYCKRSILRAIGQNNIVINIGDRTKENYRVEAQYYERPADDSTKKEAAVVQFRRSGFVQGEFLDRGKDRFFVSMHGIDEDSNPLGVSHEEFHQCFANVGLLTMQEDYKGFESVDYTKAYLFKKRFIIFWSNNASDFINEIKLIFFYYNNYAPLLQRYNQTPDWKEGPLPRDTFIFGLQHNTYLSFLISGDGSSRVSAPVLPNIHNTLLNAGHAVIRGELYFFGGSYNVGTGGVNLIAPRRIGKLEDCQFKELSVALSFDFDAHGGSVLGLSDNSGALVCFGGHWDVDEDMKRCTIFDVEGEAVTETYSTVYEHRKSSLAYYRGKPTATCGMIDSNHSAHTKVETLHFEGSDVENGWSNLIDHPLQLHSHSSVGLSDGSLLTIAGRDPHELSKAIWKLSAETGEWSYVGDLLTPVELTSSIWIGASLYVFSGKTFQEDLPIQRVDFSDNEIRTERIGGMQQLIPRPIMFLATENFCTA</sequence>
<feature type="signal peptide" evidence="1">
    <location>
        <begin position="1"/>
        <end position="16"/>
    </location>
</feature>
<dbReference type="EMBL" id="OU015566">
    <property type="protein sequence ID" value="CAG5104788.1"/>
    <property type="molecule type" value="Genomic_DNA"/>
</dbReference>
<evidence type="ECO:0000256" key="1">
    <source>
        <dbReference type="SAM" id="SignalP"/>
    </source>
</evidence>
<organism evidence="2 3">
    <name type="scientific">Oikopleura dioica</name>
    <name type="common">Tunicate</name>
    <dbReference type="NCBI Taxonomy" id="34765"/>
    <lineage>
        <taxon>Eukaryota</taxon>
        <taxon>Metazoa</taxon>
        <taxon>Chordata</taxon>
        <taxon>Tunicata</taxon>
        <taxon>Appendicularia</taxon>
        <taxon>Copelata</taxon>
        <taxon>Oikopleuridae</taxon>
        <taxon>Oikopleura</taxon>
    </lineage>
</organism>
<dbReference type="InterPro" id="IPR015915">
    <property type="entry name" value="Kelch-typ_b-propeller"/>
</dbReference>
<dbReference type="Gene3D" id="2.120.10.80">
    <property type="entry name" value="Kelch-type beta propeller"/>
    <property type="match status" value="1"/>
</dbReference>
<name>A0ABN7SNR3_OIKDI</name>